<gene>
    <name evidence="5" type="ORF">H7B67_03815</name>
</gene>
<evidence type="ECO:0000256" key="3">
    <source>
        <dbReference type="ARBA" id="ARBA00023163"/>
    </source>
</evidence>
<dbReference type="InterPro" id="IPR010982">
    <property type="entry name" value="Lambda_DNA-bd_dom_sf"/>
</dbReference>
<dbReference type="RefSeq" id="WP_185118464.1">
    <property type="nucleotide sequence ID" value="NZ_JACJVQ010000003.1"/>
</dbReference>
<dbReference type="AlphaFoldDB" id="A0A841SWX0"/>
<reference evidence="5 6" key="1">
    <citation type="submission" date="2020-08" db="EMBL/GenBank/DDBJ databases">
        <title>Cohnella phylogeny.</title>
        <authorList>
            <person name="Dunlap C."/>
        </authorList>
    </citation>
    <scope>NUCLEOTIDE SEQUENCE [LARGE SCALE GENOMIC DNA]</scope>
    <source>
        <strain evidence="5 6">DSM 25241</strain>
    </source>
</reference>
<dbReference type="EMBL" id="JACJVQ010000003">
    <property type="protein sequence ID" value="MBB6633241.1"/>
    <property type="molecule type" value="Genomic_DNA"/>
</dbReference>
<dbReference type="Gene3D" id="1.10.260.40">
    <property type="entry name" value="lambda repressor-like DNA-binding domains"/>
    <property type="match status" value="1"/>
</dbReference>
<keyword evidence="1" id="KW-0805">Transcription regulation</keyword>
<dbReference type="CDD" id="cd06267">
    <property type="entry name" value="PBP1_LacI_sugar_binding-like"/>
    <property type="match status" value="1"/>
</dbReference>
<evidence type="ECO:0000256" key="1">
    <source>
        <dbReference type="ARBA" id="ARBA00023015"/>
    </source>
</evidence>
<keyword evidence="6" id="KW-1185">Reference proteome</keyword>
<dbReference type="GO" id="GO:0000976">
    <property type="term" value="F:transcription cis-regulatory region binding"/>
    <property type="evidence" value="ECO:0007669"/>
    <property type="project" value="TreeGrafter"/>
</dbReference>
<dbReference type="Proteomes" id="UP000535838">
    <property type="component" value="Unassembled WGS sequence"/>
</dbReference>
<dbReference type="Pfam" id="PF13377">
    <property type="entry name" value="Peripla_BP_3"/>
    <property type="match status" value="1"/>
</dbReference>
<dbReference type="Pfam" id="PF00356">
    <property type="entry name" value="LacI"/>
    <property type="match status" value="1"/>
</dbReference>
<comment type="caution">
    <text evidence="5">The sequence shown here is derived from an EMBL/GenBank/DDBJ whole genome shotgun (WGS) entry which is preliminary data.</text>
</comment>
<dbReference type="SMART" id="SM00354">
    <property type="entry name" value="HTH_LACI"/>
    <property type="match status" value="1"/>
</dbReference>
<dbReference type="InterPro" id="IPR046335">
    <property type="entry name" value="LacI/GalR-like_sensor"/>
</dbReference>
<name>A0A841SWX0_9BACL</name>
<dbReference type="SUPFAM" id="SSF53822">
    <property type="entry name" value="Periplasmic binding protein-like I"/>
    <property type="match status" value="1"/>
</dbReference>
<evidence type="ECO:0000313" key="6">
    <source>
        <dbReference type="Proteomes" id="UP000535838"/>
    </source>
</evidence>
<organism evidence="5 6">
    <name type="scientific">Cohnella thailandensis</name>
    <dbReference type="NCBI Taxonomy" id="557557"/>
    <lineage>
        <taxon>Bacteria</taxon>
        <taxon>Bacillati</taxon>
        <taxon>Bacillota</taxon>
        <taxon>Bacilli</taxon>
        <taxon>Bacillales</taxon>
        <taxon>Paenibacillaceae</taxon>
        <taxon>Cohnella</taxon>
    </lineage>
</organism>
<dbReference type="Gene3D" id="3.40.50.2300">
    <property type="match status" value="2"/>
</dbReference>
<keyword evidence="3" id="KW-0804">Transcription</keyword>
<evidence type="ECO:0000259" key="4">
    <source>
        <dbReference type="PROSITE" id="PS50932"/>
    </source>
</evidence>
<dbReference type="CDD" id="cd01392">
    <property type="entry name" value="HTH_LacI"/>
    <property type="match status" value="1"/>
</dbReference>
<dbReference type="InterPro" id="IPR000843">
    <property type="entry name" value="HTH_LacI"/>
</dbReference>
<proteinExistence type="predicted"/>
<dbReference type="InterPro" id="IPR028082">
    <property type="entry name" value="Peripla_BP_I"/>
</dbReference>
<feature type="domain" description="HTH lacI-type" evidence="4">
    <location>
        <begin position="3"/>
        <end position="57"/>
    </location>
</feature>
<dbReference type="PROSITE" id="PS00356">
    <property type="entry name" value="HTH_LACI_1"/>
    <property type="match status" value="1"/>
</dbReference>
<dbReference type="GO" id="GO:0003700">
    <property type="term" value="F:DNA-binding transcription factor activity"/>
    <property type="evidence" value="ECO:0007669"/>
    <property type="project" value="TreeGrafter"/>
</dbReference>
<dbReference type="PRINTS" id="PR00036">
    <property type="entry name" value="HTHLACI"/>
</dbReference>
<dbReference type="PROSITE" id="PS50932">
    <property type="entry name" value="HTH_LACI_2"/>
    <property type="match status" value="1"/>
</dbReference>
<dbReference type="PANTHER" id="PTHR30146:SF120">
    <property type="entry name" value="ALANINE RACEMASE"/>
    <property type="match status" value="1"/>
</dbReference>
<dbReference type="SUPFAM" id="SSF47413">
    <property type="entry name" value="lambda repressor-like DNA-binding domains"/>
    <property type="match status" value="1"/>
</dbReference>
<evidence type="ECO:0000256" key="2">
    <source>
        <dbReference type="ARBA" id="ARBA00023125"/>
    </source>
</evidence>
<keyword evidence="2 5" id="KW-0238">DNA-binding</keyword>
<protein>
    <submittedName>
        <fullName evidence="5">LacI family DNA-binding transcriptional regulator</fullName>
    </submittedName>
</protein>
<sequence length="343" mass="37250">MSVNIRDIAKAAGVSVSTVSKALNGYSSVNEATRAKVLRIVEELRYEPNAAARALVGQRSMTLGVFLTTGLAHPFFGSLLGGVDRALQEKGYDLIYLAQAQIGPEYSLVRHCRTRNVEGVLVFGFQETDRNFSELVEADLPAVFIDLDIKGSRIGMVTSDNAEATREAVGHLHALGHRRIAYLAGLKGSYVEKLRKRGFRQGLADHSLADHPDYDVGDDFTQASGYEAMNRLLALEERERPTAVVCCSDLSALGAMDAAAERGLAVPDDISIVGFDDIEAARGMRPALTTIRQDMPRMGYEAVTLLDRLITEEPEPASEAEKRVVLPTEWVSRDSCGPAPGAE</sequence>
<evidence type="ECO:0000313" key="5">
    <source>
        <dbReference type="EMBL" id="MBB6633241.1"/>
    </source>
</evidence>
<accession>A0A841SWX0</accession>
<dbReference type="PANTHER" id="PTHR30146">
    <property type="entry name" value="LACI-RELATED TRANSCRIPTIONAL REPRESSOR"/>
    <property type="match status" value="1"/>
</dbReference>